<dbReference type="InterPro" id="IPR031325">
    <property type="entry name" value="RHS_repeat"/>
</dbReference>
<feature type="compositionally biased region" description="Polar residues" evidence="1">
    <location>
        <begin position="960"/>
        <end position="970"/>
    </location>
</feature>
<evidence type="ECO:0000256" key="1">
    <source>
        <dbReference type="SAM" id="MobiDB-lite"/>
    </source>
</evidence>
<dbReference type="Gene3D" id="2.180.10.10">
    <property type="entry name" value="RHS repeat-associated core"/>
    <property type="match status" value="1"/>
</dbReference>
<dbReference type="InterPro" id="IPR032724">
    <property type="entry name" value="SCP1.201-like"/>
</dbReference>
<dbReference type="InterPro" id="IPR003587">
    <property type="entry name" value="Hint_dom_N"/>
</dbReference>
<dbReference type="PROSITE" id="PS50818">
    <property type="entry name" value="INTEIN_C_TER"/>
    <property type="match status" value="1"/>
</dbReference>
<sequence length="1668" mass="180515">MWLNSITRTAWDGTRKIDVPSVDFTGTFKHNRVDIAGDLAPPMNRRRLTGITNETGGQTTVTYNDPECTPTTLPAPDANTKACYPMWWNYADGGEPVLHWFHKYTVAAVTEHDILASVPNRSTRYEYLGGAAWHRDDAELTEDKEASRPKSKDRRTWNQYRGYGQVITRSGAAPDAVTQSATFYLRGMDGDVKKDGTKRAVTLTDSTDTPILDANEHAGFAYETQTFTGDGGTVATTTLNTPFSSPVTATHTRARGLPPLTARRTATEKTRTRSLLADNTTWRQTSKTTTYEPEHGLPETVSDKADGLPEYCVKTTYAHNTAAWIIGKPVEVQSLVGDCDTTATKETVYAWARTQYDNKPQGEIGTIGDATSTDAVIDYKADGTPNRVTTAKTVYDTYGRVTSATDAENRTTTTAYAPATGTLPTSVAVTNPNNWTSSTTYAGARNLPVKATDINGLVVEQEYDALGRPTAVWKPGHPKSGDADLVFTYAPSKTGPSVVTTKTLRFSGIYGVSHQILNSFLQERQTQASTANGEIGGRLITDTYHDSLGRPYKTNQPHYNGTSDPETDIFVTDDVDIPGQNAIVYDGMGRATANVFTSHKVEQWRTTTTYAGADETRITPPAGGTATLSISDARGKPKELREFDGGKPEGTFTKITYTYTPREELKTVTDAGGNTWTYTYDFLGRKTHVEDPDKGPSDTRYDLVGRVIGTTDARGQKLAYTYDALGRKTASYKDTVADDNLLAEWTYDRYAKGQADGSSRYVGGKSGAKYTSEITGFEPGTYRPAGTRTTIPAAEGKLAGIYTTSTKYEPRLGLPVSTKVPAHGGLPAETLLYGHNDGGLLTEVSGATFYLSWAAYDPYGRNSLAVLGAEPLQPGFTSAYDPATGRLLSTEWQKPGVKVDATSYTYKPNGDVTSIKTVRDGTTTDTQCFAYDSHRRLKEAWTDTAGTDTPADPRDGGLGSCTTQTPTPSTVGGPDPYWQSFTYDVVGNRTKLVDHDPTDDPTKNVTTEYGYRAGTTSTDRTHRLDTVTVKTGTREAVTTGLTYDQAGNTKTRPGADANLQTLTWNEEDKLTKVASATGTGDYVYDADGNRIIRREAGKTTLYLGSDELTTNTDQSGPVVGTRYYQTAGGAAVVRNGNGMLVYVAVDHHGTPTSTLDATTLTATRRQSKPFGEPRGPQPTQAGGQWPDDKGFLGKPTDSTGLTHVGAREYDPTLGRFISVDPVMDLTSAQQMHGYTYGNNNPTTISDPTGLFGIDLGSIGKSIGESIVAVGQEINKGGGKGSNPVTTVSLGTGGKGSGKWKQADSPEQIPFDLALAGALAAAAAYNAVASTWERCRKEKWAICSPNTWFRDWDWGKLNPFRGGDGESCHSFLPDTDVLMEDGSTKAIQEVEPGDSVLSTDPQTGESKPRLVLASITTEDDKEFADITVRTDQGDASIVATTNHPFWVPDLKQWVNAGDLKSGQWLQTASGTWVQISAVRTYAKQQRTHDLTVDTDHTYHVLAETTPVLVHNCDEEDLSDEAAKKFAAIAEKLPVRPNNLGPTTGQVVDSNGNPIGGWIKSNRDAEYSTIDALLRATPGAPHPRDNAMNMYPAASHVEAKAALRMWGNPTDPRHTMHAHVIINNSEGPCNRSNIGCVLTVPWVLPPNSSLTVWYPGPDGKLKPRTLHSER</sequence>
<protein>
    <recommendedName>
        <fullName evidence="2">Hint domain-containing protein</fullName>
    </recommendedName>
</protein>
<dbReference type="Pfam" id="PF14428">
    <property type="entry name" value="DddA-like"/>
    <property type="match status" value="1"/>
</dbReference>
<dbReference type="CDD" id="cd00081">
    <property type="entry name" value="Hint"/>
    <property type="match status" value="1"/>
</dbReference>
<keyword evidence="4" id="KW-1185">Reference proteome</keyword>
<reference evidence="3 4" key="1">
    <citation type="submission" date="2017-03" db="EMBL/GenBank/DDBJ databases">
        <title>Draft genome sequence of Streptomyces scabrisporus NF3, endophyte isolated from Amphipterygium adstringens.</title>
        <authorList>
            <person name="Vazquez M."/>
            <person name="Ceapa C.D."/>
            <person name="Rodriguez Luna D."/>
            <person name="Sanchez Esquivel S."/>
        </authorList>
    </citation>
    <scope>NUCLEOTIDE SEQUENCE [LARGE SCALE GENOMIC DNA]</scope>
    <source>
        <strain evidence="3 4">NF3</strain>
    </source>
</reference>
<name>A0A1T3P6I4_9ACTN</name>
<proteinExistence type="predicted"/>
<dbReference type="EMBL" id="MWQN01000001">
    <property type="protein sequence ID" value="OPC84707.1"/>
    <property type="molecule type" value="Genomic_DNA"/>
</dbReference>
<dbReference type="InterPro" id="IPR030934">
    <property type="entry name" value="Intein_C"/>
</dbReference>
<dbReference type="PANTHER" id="PTHR32305:SF17">
    <property type="entry name" value="TRNA NUCLEASE WAPA"/>
    <property type="match status" value="1"/>
</dbReference>
<dbReference type="InterPro" id="IPR022385">
    <property type="entry name" value="Rhs_assc_core"/>
</dbReference>
<comment type="caution">
    <text evidence="3">The sequence shown here is derived from an EMBL/GenBank/DDBJ whole genome shotgun (WGS) entry which is preliminary data.</text>
</comment>
<dbReference type="PANTHER" id="PTHR32305">
    <property type="match status" value="1"/>
</dbReference>
<feature type="domain" description="Hint" evidence="2">
    <location>
        <begin position="1367"/>
        <end position="1468"/>
    </location>
</feature>
<feature type="region of interest" description="Disordered" evidence="1">
    <location>
        <begin position="1164"/>
        <end position="1203"/>
    </location>
</feature>
<gene>
    <name evidence="3" type="ORF">B4N89_30695</name>
</gene>
<dbReference type="SMART" id="SM00306">
    <property type="entry name" value="HintN"/>
    <property type="match status" value="1"/>
</dbReference>
<dbReference type="InterPro" id="IPR050708">
    <property type="entry name" value="T6SS_VgrG/RHS"/>
</dbReference>
<evidence type="ECO:0000313" key="4">
    <source>
        <dbReference type="Proteomes" id="UP000190037"/>
    </source>
</evidence>
<dbReference type="RefSeq" id="WP_078979006.1">
    <property type="nucleotide sequence ID" value="NZ_MWQN01000001.1"/>
</dbReference>
<dbReference type="SUPFAM" id="SSF51294">
    <property type="entry name" value="Hedgehog/intein (Hint) domain"/>
    <property type="match status" value="1"/>
</dbReference>
<dbReference type="Pfam" id="PF05593">
    <property type="entry name" value="RHS_repeat"/>
    <property type="match status" value="1"/>
</dbReference>
<evidence type="ECO:0000259" key="2">
    <source>
        <dbReference type="SMART" id="SM00306"/>
    </source>
</evidence>
<dbReference type="Proteomes" id="UP000190037">
    <property type="component" value="Unassembled WGS sequence"/>
</dbReference>
<accession>A0A1T3P6I4</accession>
<feature type="region of interest" description="Disordered" evidence="1">
    <location>
        <begin position="944"/>
        <end position="976"/>
    </location>
</feature>
<dbReference type="InterPro" id="IPR036844">
    <property type="entry name" value="Hint_dom_sf"/>
</dbReference>
<dbReference type="NCBIfam" id="TIGR03696">
    <property type="entry name" value="Rhs_assc_core"/>
    <property type="match status" value="1"/>
</dbReference>
<dbReference type="SMR" id="A0A1T3P6I4"/>
<organism evidence="3 4">
    <name type="scientific">Embleya scabrispora</name>
    <dbReference type="NCBI Taxonomy" id="159449"/>
    <lineage>
        <taxon>Bacteria</taxon>
        <taxon>Bacillati</taxon>
        <taxon>Actinomycetota</taxon>
        <taxon>Actinomycetes</taxon>
        <taxon>Kitasatosporales</taxon>
        <taxon>Streptomycetaceae</taxon>
        <taxon>Embleya</taxon>
    </lineage>
</organism>
<dbReference type="InterPro" id="IPR006530">
    <property type="entry name" value="YD"/>
</dbReference>
<dbReference type="STRING" id="159449.B4N89_30695"/>
<dbReference type="Gene3D" id="2.170.16.10">
    <property type="entry name" value="Hedgehog/Intein (Hint) domain"/>
    <property type="match status" value="1"/>
</dbReference>
<evidence type="ECO:0000313" key="3">
    <source>
        <dbReference type="EMBL" id="OPC84707.1"/>
    </source>
</evidence>
<dbReference type="OrthoDB" id="291011at2"/>
<dbReference type="NCBIfam" id="TIGR01643">
    <property type="entry name" value="YD_repeat_2x"/>
    <property type="match status" value="2"/>
</dbReference>
<dbReference type="Pfam" id="PF07591">
    <property type="entry name" value="PT-HINT"/>
    <property type="match status" value="1"/>
</dbReference>